<reference evidence="4 5" key="1">
    <citation type="journal article" date="2016" name="Genome Biol. Evol.">
        <title>Draft genome sequence of an aflatoxigenic Aspergillus species, A. bombycis.</title>
        <authorList>
            <person name="Moore G.G."/>
            <person name="Mack B.M."/>
            <person name="Beltz S.B."/>
            <person name="Gilbert M.K."/>
        </authorList>
    </citation>
    <scope>NUCLEOTIDE SEQUENCE [LARGE SCALE GENOMIC DNA]</scope>
    <source>
        <strain evidence="5">NRRL 26010</strain>
    </source>
</reference>
<evidence type="ECO:0000256" key="3">
    <source>
        <dbReference type="ARBA" id="ARBA00022679"/>
    </source>
</evidence>
<evidence type="ECO:0000256" key="2">
    <source>
        <dbReference type="ARBA" id="ARBA00010209"/>
    </source>
</evidence>
<dbReference type="InterPro" id="IPR017795">
    <property type="entry name" value="ABBA_NscD-like"/>
</dbReference>
<gene>
    <name evidence="4" type="ORF">ABOM_003595</name>
</gene>
<dbReference type="Proteomes" id="UP000179179">
    <property type="component" value="Unassembled WGS sequence"/>
</dbReference>
<protein>
    <submittedName>
        <fullName evidence="4">Uncharacterized protein</fullName>
    </submittedName>
</protein>
<dbReference type="GeneID" id="34446985"/>
<comment type="caution">
    <text evidence="4">The sequence shown here is derived from an EMBL/GenBank/DDBJ whole genome shotgun (WGS) entry which is preliminary data.</text>
</comment>
<name>A0A1F8ACI4_9EURO</name>
<comment type="pathway">
    <text evidence="1">Secondary metabolite biosynthesis.</text>
</comment>
<dbReference type="EMBL" id="LYCR01000009">
    <property type="protein sequence ID" value="OGM49377.1"/>
    <property type="molecule type" value="Genomic_DNA"/>
</dbReference>
<accession>A0A1F8ACI4</accession>
<organism evidence="4 5">
    <name type="scientific">Aspergillus bombycis</name>
    <dbReference type="NCBI Taxonomy" id="109264"/>
    <lineage>
        <taxon>Eukaryota</taxon>
        <taxon>Fungi</taxon>
        <taxon>Dikarya</taxon>
        <taxon>Ascomycota</taxon>
        <taxon>Pezizomycotina</taxon>
        <taxon>Eurotiomycetes</taxon>
        <taxon>Eurotiomycetidae</taxon>
        <taxon>Eurotiales</taxon>
        <taxon>Aspergillaceae</taxon>
        <taxon>Aspergillus</taxon>
    </lineage>
</organism>
<evidence type="ECO:0000313" key="5">
    <source>
        <dbReference type="Proteomes" id="UP000179179"/>
    </source>
</evidence>
<keyword evidence="5" id="KW-1185">Reference proteome</keyword>
<evidence type="ECO:0000256" key="1">
    <source>
        <dbReference type="ARBA" id="ARBA00005179"/>
    </source>
</evidence>
<dbReference type="AlphaFoldDB" id="A0A1F8ACI4"/>
<sequence>MGQEATGKVSKLLPDVDLAWYHHLRDHLRPSDWIHSLPHEATPDIIASMKAFADALQSILCNDTVALDECLAYLSIDTIGATVRPDVLAIDWVSPHKSRIKLYAGTPVTTFRSALSTITLGGRIPVAQYSIDDL</sequence>
<dbReference type="GO" id="GO:0016765">
    <property type="term" value="F:transferase activity, transferring alkyl or aryl (other than methyl) groups"/>
    <property type="evidence" value="ECO:0007669"/>
    <property type="project" value="InterPro"/>
</dbReference>
<dbReference type="PANTHER" id="PTHR40627:SF4">
    <property type="entry name" value="PRENYLTRANSFERASE ASQH1-RELATED"/>
    <property type="match status" value="1"/>
</dbReference>
<dbReference type="PANTHER" id="PTHR40627">
    <property type="entry name" value="INDOLE PRENYLTRANSFERASE TDIB-RELATED"/>
    <property type="match status" value="1"/>
</dbReference>
<dbReference type="GO" id="GO:0009820">
    <property type="term" value="P:alkaloid metabolic process"/>
    <property type="evidence" value="ECO:0007669"/>
    <property type="project" value="InterPro"/>
</dbReference>
<keyword evidence="3" id="KW-0808">Transferase</keyword>
<dbReference type="RefSeq" id="XP_022393094.1">
    <property type="nucleotide sequence ID" value="XM_022530725.1"/>
</dbReference>
<evidence type="ECO:0000313" key="4">
    <source>
        <dbReference type="EMBL" id="OGM49377.1"/>
    </source>
</evidence>
<dbReference type="Pfam" id="PF11991">
    <property type="entry name" value="Trp_DMAT"/>
    <property type="match status" value="1"/>
</dbReference>
<dbReference type="OrthoDB" id="3354387at2759"/>
<comment type="similarity">
    <text evidence="2">Belongs to the tryptophan dimethylallyltransferase family.</text>
</comment>
<proteinExistence type="inferred from homology"/>